<dbReference type="Proteomes" id="UP000521872">
    <property type="component" value="Unassembled WGS sequence"/>
</dbReference>
<feature type="compositionally biased region" description="Basic residues" evidence="1">
    <location>
        <begin position="493"/>
        <end position="504"/>
    </location>
</feature>
<protein>
    <submittedName>
        <fullName evidence="2">Uncharacterized protein</fullName>
    </submittedName>
</protein>
<feature type="region of interest" description="Disordered" evidence="1">
    <location>
        <begin position="474"/>
        <end position="504"/>
    </location>
</feature>
<gene>
    <name evidence="2" type="ORF">D9613_009666</name>
</gene>
<dbReference type="AlphaFoldDB" id="A0A8H4QXL7"/>
<organism evidence="2 3">
    <name type="scientific">Agrocybe pediades</name>
    <dbReference type="NCBI Taxonomy" id="84607"/>
    <lineage>
        <taxon>Eukaryota</taxon>
        <taxon>Fungi</taxon>
        <taxon>Dikarya</taxon>
        <taxon>Basidiomycota</taxon>
        <taxon>Agaricomycotina</taxon>
        <taxon>Agaricomycetes</taxon>
        <taxon>Agaricomycetidae</taxon>
        <taxon>Agaricales</taxon>
        <taxon>Agaricineae</taxon>
        <taxon>Strophariaceae</taxon>
        <taxon>Agrocybe</taxon>
    </lineage>
</organism>
<evidence type="ECO:0000313" key="2">
    <source>
        <dbReference type="EMBL" id="KAF4618591.1"/>
    </source>
</evidence>
<evidence type="ECO:0000256" key="1">
    <source>
        <dbReference type="SAM" id="MobiDB-lite"/>
    </source>
</evidence>
<accession>A0A8H4QXL7</accession>
<evidence type="ECO:0000313" key="3">
    <source>
        <dbReference type="Proteomes" id="UP000521872"/>
    </source>
</evidence>
<proteinExistence type="predicted"/>
<name>A0A8H4QXL7_9AGAR</name>
<comment type="caution">
    <text evidence="2">The sequence shown here is derived from an EMBL/GenBank/DDBJ whole genome shotgun (WGS) entry which is preliminary data.</text>
</comment>
<dbReference type="EMBL" id="JAACJL010000017">
    <property type="protein sequence ID" value="KAF4618591.1"/>
    <property type="molecule type" value="Genomic_DNA"/>
</dbReference>
<feature type="region of interest" description="Disordered" evidence="1">
    <location>
        <begin position="1"/>
        <end position="22"/>
    </location>
</feature>
<sequence length="504" mass="54364">MTDNHHNAGMDVGMDDDHHNARGNYTTTSRTAFSMISGTNILITGRPEFKTINGEWNVYENTTHTTNVNSNNVIGNSLTDTFYDNSQVIYVEGRGRARRQVRRERRYGENEATVNEGHQANAFPPPTSFATQFPPSGLPNSTTWSSGYVQTFPPPFAAPFSNFTHSEGGIVSTTSFDVAPGDVEGMGEQSSQLFLKLFGALEAEHFVQAESSTTIPPALAPATSYGSDNSTQSTTYIDLTSGSSYSSPLADNRTAPIEAGMANLSIDEPVQAPFFGQHTVQPDYRSPPVEARMAELSLNDPVQTNNAMSPVVAGMANLSLNQQAQSNYALPADGVSAMFKSTILSAASMPDNLNMQTSSGRPRIDTSSSTHLYGPPATSFSSTLFDSPVCQSPSAHPFQPAQRQTVPTPYRQTIVSEMGGVQIAPGAHVTSMTFNGSYTEVNNRQTTVNHGMSGMVVGNTVTHVRNVVGKESMMQQPGDVKEGTRKQTMGKQGHIHAKKKKWSN</sequence>
<keyword evidence="3" id="KW-1185">Reference proteome</keyword>
<reference evidence="2 3" key="1">
    <citation type="submission" date="2019-12" db="EMBL/GenBank/DDBJ databases">
        <authorList>
            <person name="Floudas D."/>
            <person name="Bentzer J."/>
            <person name="Ahren D."/>
            <person name="Johansson T."/>
            <person name="Persson P."/>
            <person name="Tunlid A."/>
        </authorList>
    </citation>
    <scope>NUCLEOTIDE SEQUENCE [LARGE SCALE GENOMIC DNA]</scope>
    <source>
        <strain evidence="2 3">CBS 102.39</strain>
    </source>
</reference>